<evidence type="ECO:0000313" key="4">
    <source>
        <dbReference type="Proteomes" id="UP000816034"/>
    </source>
</evidence>
<dbReference type="Gene3D" id="1.20.1320.30">
    <property type="match status" value="1"/>
</dbReference>
<dbReference type="PANTHER" id="PTHR14074:SF16">
    <property type="entry name" value="ANTIVIRAL INNATE IMMUNE RESPONSE RECEPTOR RIG-I"/>
    <property type="match status" value="1"/>
</dbReference>
<gene>
    <name evidence="3" type="ORF">C9374_008448</name>
</gene>
<dbReference type="GO" id="GO:0005524">
    <property type="term" value="F:ATP binding"/>
    <property type="evidence" value="ECO:0007669"/>
    <property type="project" value="InterPro"/>
</dbReference>
<dbReference type="SMART" id="SM00490">
    <property type="entry name" value="HELICc"/>
    <property type="match status" value="1"/>
</dbReference>
<dbReference type="Pfam" id="PF00271">
    <property type="entry name" value="Helicase_C"/>
    <property type="match status" value="1"/>
</dbReference>
<dbReference type="SUPFAM" id="SSF54768">
    <property type="entry name" value="dsRNA-binding domain-like"/>
    <property type="match status" value="1"/>
</dbReference>
<dbReference type="RefSeq" id="XP_044545567.1">
    <property type="nucleotide sequence ID" value="XM_044698525.1"/>
</dbReference>
<comment type="caution">
    <text evidence="3">The sequence shown here is derived from an EMBL/GenBank/DDBJ whole genome shotgun (WGS) entry which is preliminary data.</text>
</comment>
<feature type="domain" description="Helicase ATP-binding" evidence="1">
    <location>
        <begin position="144"/>
        <end position="316"/>
    </location>
</feature>
<dbReference type="InterPro" id="IPR006935">
    <property type="entry name" value="Helicase/UvrB_N"/>
</dbReference>
<dbReference type="InterPro" id="IPR014001">
    <property type="entry name" value="Helicase_ATP-bd"/>
</dbReference>
<dbReference type="PROSITE" id="PS51194">
    <property type="entry name" value="HELICASE_CTER"/>
    <property type="match status" value="1"/>
</dbReference>
<dbReference type="Gene3D" id="3.40.50.300">
    <property type="entry name" value="P-loop containing nucleotide triphosphate hydrolases"/>
    <property type="match status" value="2"/>
</dbReference>
<dbReference type="GO" id="GO:0005737">
    <property type="term" value="C:cytoplasm"/>
    <property type="evidence" value="ECO:0007669"/>
    <property type="project" value="TreeGrafter"/>
</dbReference>
<reference evidence="3 4" key="1">
    <citation type="journal article" date="2018" name="BMC Genomics">
        <title>The genome of Naegleria lovaniensis, the basis for a comparative approach to unravel pathogenicity factors of the human pathogenic amoeba N. fowleri.</title>
        <authorList>
            <person name="Liechti N."/>
            <person name="Schurch N."/>
            <person name="Bruggmann R."/>
            <person name="Wittwer M."/>
        </authorList>
    </citation>
    <scope>NUCLEOTIDE SEQUENCE [LARGE SCALE GENOMIC DNA]</scope>
    <source>
        <strain evidence="3 4">ATCC 30569</strain>
    </source>
</reference>
<dbReference type="InterPro" id="IPR051363">
    <property type="entry name" value="RLR_Helicase"/>
</dbReference>
<keyword evidence="4" id="KW-1185">Reference proteome</keyword>
<accession>A0AA88GK77</accession>
<evidence type="ECO:0000259" key="1">
    <source>
        <dbReference type="PROSITE" id="PS51192"/>
    </source>
</evidence>
<evidence type="ECO:0000259" key="2">
    <source>
        <dbReference type="PROSITE" id="PS51194"/>
    </source>
</evidence>
<proteinExistence type="predicted"/>
<evidence type="ECO:0000313" key="3">
    <source>
        <dbReference type="EMBL" id="KAG2378305.1"/>
    </source>
</evidence>
<organism evidence="3 4">
    <name type="scientific">Naegleria lovaniensis</name>
    <name type="common">Amoeba</name>
    <dbReference type="NCBI Taxonomy" id="51637"/>
    <lineage>
        <taxon>Eukaryota</taxon>
        <taxon>Discoba</taxon>
        <taxon>Heterolobosea</taxon>
        <taxon>Tetramitia</taxon>
        <taxon>Eutetramitia</taxon>
        <taxon>Vahlkampfiidae</taxon>
        <taxon>Naegleria</taxon>
    </lineage>
</organism>
<protein>
    <submittedName>
        <fullName evidence="3">Uncharacterized protein</fullName>
    </submittedName>
</protein>
<dbReference type="GeneID" id="68100902"/>
<dbReference type="AlphaFoldDB" id="A0AA88GK77"/>
<dbReference type="EMBL" id="PYSW02000034">
    <property type="protein sequence ID" value="KAG2378305.1"/>
    <property type="molecule type" value="Genomic_DNA"/>
</dbReference>
<name>A0AA88GK77_NAELO</name>
<dbReference type="InterPro" id="IPR001650">
    <property type="entry name" value="Helicase_C-like"/>
</dbReference>
<dbReference type="PROSITE" id="PS51192">
    <property type="entry name" value="HELICASE_ATP_BIND_1"/>
    <property type="match status" value="1"/>
</dbReference>
<dbReference type="Proteomes" id="UP000816034">
    <property type="component" value="Unassembled WGS sequence"/>
</dbReference>
<feature type="domain" description="Helicase C-terminal" evidence="2">
    <location>
        <begin position="507"/>
        <end position="667"/>
    </location>
</feature>
<dbReference type="GO" id="GO:0003677">
    <property type="term" value="F:DNA binding"/>
    <property type="evidence" value="ECO:0007669"/>
    <property type="project" value="InterPro"/>
</dbReference>
<dbReference type="SMART" id="SM00487">
    <property type="entry name" value="DEXDc"/>
    <property type="match status" value="1"/>
</dbReference>
<dbReference type="Pfam" id="PF04851">
    <property type="entry name" value="ResIII"/>
    <property type="match status" value="1"/>
</dbReference>
<dbReference type="InterPro" id="IPR027417">
    <property type="entry name" value="P-loop_NTPase"/>
</dbReference>
<dbReference type="SUPFAM" id="SSF52540">
    <property type="entry name" value="P-loop containing nucleoside triphosphate hydrolases"/>
    <property type="match status" value="1"/>
</dbReference>
<dbReference type="PANTHER" id="PTHR14074">
    <property type="entry name" value="HELICASE WITH DEATH DOMAIN-RELATED"/>
    <property type="match status" value="1"/>
</dbReference>
<sequence>MFSSSNCNSGQQQHTTGLKLLNSAGYAWNSHDYSPSSELYNKCQVIDDNVELDAHKRRILKAPIIKDKMCVYNSMMNIENIATMQEFTNFNLFKNQDDVNNMEEDDLNSAYHTMADNDRPSESSSFSTSGDDLLSQARGYQQELVEHCKKENTIIVAPTGAGKTFIAALLIRDTLDQNPAKKILFLVNQISLVDQQATAFQEFNIPRVGAFHSDKKGLKNWTEDSEYHDVIVCTVQILLNSMKNNEERIMEDVQLIIFDECHHAHSNHPFKVLMRDFYKPRKLAGFPIPRIVGLSASPAAKNTVGETILKILQLCHDLDCTVRRVEKNEEELNKYVYIPPIQMKSVDMDPHSERLKSYIYNAIRRVKMLLLEKCGKNLHGDIDIYDDKFGTDEADMWINKRSHIPTTELSNDTECDNRHLTEFLQTRDRSKPMIVLLCQTLSILNECLMINDHRSPYDAWEQLKKFLNSLENKEILSLLSKSGISLSMYEHEHSIGIIPKNCNKRVELARLLTEYKSKAQDMRALIFVKTRLGCKETKEFLETQPALRGFLKLDILLGRGKSSSTGGMTSNQQQTVLTNFRTGVINTLISTSVAEEGIDIPSCSLVVRLDGVDSALNLIQSRGRARSRNSEFFCILHTNSGQKSVERYQMQERKMITAVDILMKAERIHPDIYLRNINLKETSGLKHMVLGHIFEYLWFNSEKIANDETVQRLYHYTEKTITQSSVLSNTCEKLFGAKPVMQVIKTGSSFIARIIITISNIDRSCYMNGYQAARYFVLTTSKAFKTKRDAKNAASLEALQKFMDKDLVVFPPSTWTEIYKEKTKDPIEINDGENSELLKEIVPIQEIDLKRKQTTTKVTDANIFKEKITLETAITCLFHHCKLNFGVNPEFKDFVLTMRVNNFNQYYYTCSVVSDKVSTVRGDAFSKKKDAKKDAAFKMCHAIFNAYHYFDMPKSAFSTTQSNKQSDEQ</sequence>
<dbReference type="GO" id="GO:0016787">
    <property type="term" value="F:hydrolase activity"/>
    <property type="evidence" value="ECO:0007669"/>
    <property type="project" value="InterPro"/>
</dbReference>